<evidence type="ECO:0000256" key="1">
    <source>
        <dbReference type="ARBA" id="ARBA00045876"/>
    </source>
</evidence>
<dbReference type="EMBL" id="BARU01024939">
    <property type="protein sequence ID" value="GAH55065.1"/>
    <property type="molecule type" value="Genomic_DNA"/>
</dbReference>
<dbReference type="PANTHER" id="PTHR12697">
    <property type="entry name" value="PBS LYASE HEAT-LIKE PROTEIN"/>
    <property type="match status" value="1"/>
</dbReference>
<accession>X1HDE7</accession>
<dbReference type="SMART" id="SM00567">
    <property type="entry name" value="EZ_HEAT"/>
    <property type="match status" value="3"/>
</dbReference>
<protein>
    <recommendedName>
        <fullName evidence="3">HEAT repeat domain-containing protein</fullName>
    </recommendedName>
</protein>
<gene>
    <name evidence="2" type="ORF">S03H2_40243</name>
</gene>
<dbReference type="InterPro" id="IPR004155">
    <property type="entry name" value="PBS_lyase_HEAT"/>
</dbReference>
<organism evidence="2">
    <name type="scientific">marine sediment metagenome</name>
    <dbReference type="NCBI Taxonomy" id="412755"/>
    <lineage>
        <taxon>unclassified sequences</taxon>
        <taxon>metagenomes</taxon>
        <taxon>ecological metagenomes</taxon>
    </lineage>
</organism>
<dbReference type="PANTHER" id="PTHR12697:SF5">
    <property type="entry name" value="DEOXYHYPUSINE HYDROXYLASE"/>
    <property type="match status" value="1"/>
</dbReference>
<dbReference type="InterPro" id="IPR021133">
    <property type="entry name" value="HEAT_type_2"/>
</dbReference>
<dbReference type="AlphaFoldDB" id="X1HDE7"/>
<dbReference type="InterPro" id="IPR011989">
    <property type="entry name" value="ARM-like"/>
</dbReference>
<dbReference type="Pfam" id="PF13646">
    <property type="entry name" value="HEAT_2"/>
    <property type="match status" value="1"/>
</dbReference>
<proteinExistence type="predicted"/>
<dbReference type="SUPFAM" id="SSF48371">
    <property type="entry name" value="ARM repeat"/>
    <property type="match status" value="1"/>
</dbReference>
<reference evidence="2" key="1">
    <citation type="journal article" date="2014" name="Front. Microbiol.">
        <title>High frequency of phylogenetically diverse reductive dehalogenase-homologous genes in deep subseafloor sedimentary metagenomes.</title>
        <authorList>
            <person name="Kawai M."/>
            <person name="Futagami T."/>
            <person name="Toyoda A."/>
            <person name="Takaki Y."/>
            <person name="Nishi S."/>
            <person name="Hori S."/>
            <person name="Arai W."/>
            <person name="Tsubouchi T."/>
            <person name="Morono Y."/>
            <person name="Uchiyama I."/>
            <person name="Ito T."/>
            <person name="Fujiyama A."/>
            <person name="Inagaki F."/>
            <person name="Takami H."/>
        </authorList>
    </citation>
    <scope>NUCLEOTIDE SEQUENCE</scope>
    <source>
        <strain evidence="2">Expedition CK06-06</strain>
    </source>
</reference>
<comment type="function">
    <text evidence="1">Catalyzes the hydroxylation of the N(6)-(4-aminobutyl)-L-lysine intermediate produced by deoxyhypusine synthase/DHPS on a critical lysine of the eukaryotic translation initiation factor 5A/eIF-5A. This is the second step of the post-translational modification of that lysine into an unusual amino acid residue named hypusine. Hypusination is unique to mature eIF-5A factor and is essential for its function.</text>
</comment>
<dbReference type="InterPro" id="IPR016024">
    <property type="entry name" value="ARM-type_fold"/>
</dbReference>
<name>X1HDE7_9ZZZZ</name>
<evidence type="ECO:0008006" key="3">
    <source>
        <dbReference type="Google" id="ProtNLM"/>
    </source>
</evidence>
<dbReference type="PROSITE" id="PS50077">
    <property type="entry name" value="HEAT_REPEAT"/>
    <property type="match status" value="1"/>
</dbReference>
<sequence>MPVLTKKEIEELIEALQSAKTWQEKRGILTTLQPWEVSDLIVIQPLIDTLIDIARKGAHRILQRKAVRLLGEIGDPKAVEPLIIVLLKNQTSDVRVAAAQALGQIGDTRAVEPLIAILEDLAEETYVRENAIEALGKIANNRALEALVATLKDDGISKKVFMTLAQVGESAVETLISALG</sequence>
<evidence type="ECO:0000313" key="2">
    <source>
        <dbReference type="EMBL" id="GAH55065.1"/>
    </source>
</evidence>
<dbReference type="GO" id="GO:0016491">
    <property type="term" value="F:oxidoreductase activity"/>
    <property type="evidence" value="ECO:0007669"/>
    <property type="project" value="TreeGrafter"/>
</dbReference>
<dbReference type="Gene3D" id="1.25.10.10">
    <property type="entry name" value="Leucine-rich Repeat Variant"/>
    <property type="match status" value="1"/>
</dbReference>
<comment type="caution">
    <text evidence="2">The sequence shown here is derived from an EMBL/GenBank/DDBJ whole genome shotgun (WGS) entry which is preliminary data.</text>
</comment>